<feature type="domain" description="Bacterial Ig-like" evidence="6">
    <location>
        <begin position="700"/>
        <end position="787"/>
    </location>
</feature>
<sequence length="1794" mass="178938">MGRLLALAALLAVPAAYAATPTTTTLAITAGGSTVTSVAPGTVVTLTATVLAGSTPVSPGLVNFCDANAAHCTDVHIVGSAQLTSAGTAVVRFRPGGGSHSYKAVFVGTATYASSASDAVSFSMDGAYLSATSVQATVNTSGTVSANIAVDGLSNREDAPASMPTGTVKLVDTSNGNAVLATQSVTPGSSAFGLSPVVSGQIQPYAAIAVPADLNGDGTPDLAVASQNAVSLSYYLGNGDGTFTLADSVPLDPGASGFRTTIVAVTAGDFNGDGIVDLAVTIQMYNYDPKNPGPYGAFVTVLLGRADGHWNGAGPQWFLATFSQQGGAGGATVAGDFDGDGNIDLAVANDGGEVAILLGNGDGTFRTPSYVSTGGSDLAAGLSVADFNQDGNQDLAVITGGKVQLLFGNGYGAFTLGSQSAPSMNDLVGMTAGDVNNDGVPDLVLNNASYSVFLGKGDGTFSPGQPIGTPGVNYGTGPAVIADFNNDGIPDLATSGQHQVFTFFGAGDGTFSQSADITDANADYVLGNGTTDFNGDGVPDLFTTQAEVLLVSYLKQSSASATFTVAPGTHNIVGQYSGDATYTASSSPVAAVQFTIQTSMSLTSSLQTALLTQPVTLTATLSPYAGYGATTDGQTVTFAISGGATLGTATLSGGTASLTLSTLPLGTSAITASYAGTAQFGASSATTSVTVNMGKPTLTLTSSSSSVLLGQSVTLTATLSGYAGNLAGESVKFSDSAQGNIGTAVLSSSGVASLVWQPSTAGLHTAVAAYAGDSNNLASTNQIPVSVLKPGQTASAVTLQVNGSSNPGSLPQGTPAVLTATVTSSGAPVAPGTVRFCDLQSLSQVCSNLAASPTAQLNATGQATVTTRLGPGPHNLVAYFTGTATAVSAESTPLAFSGGPYAAQLIQTCDDVVWQCKPSLHALAPTPVLAPTGSVDFVDQSFSNKVLGSSPPNSFLGFHFQFTQKSSSAAGTNPFSIAAADFNHDGWPDVAVTNSGDNTVGILLGNGDGTFQPQVTYAVGAGPFAVATGDFNNDGNPDLAVTNFSANTVSILLGKTDGTFQPQRTYATGGGPVAVAVGDFNFDGQLDLAIVNNLDNNVSILLGKGDGTFQPQVIYASGAAPDAIVIADFNGDQIADLAIANNGDNTVSVLLGIRDGTFQPQTAYSSGGTNPISLAAGLMSMGGVVDNNMDLIVGNTGDGAITILFGKGDGTLLAPQTIYTQPAVQAVATGTFGIQGLTDVAFASSTQNGVLADNGNGQYFAHGITQSTAIGITALAVADWDGNGASDFALVGNSSKAMIAVLNTSFTEWDGLYVPLSFSPPSGTHKVVAEYAADSNYPALASAPFTFNLNPTSTKLTLSANRNPSNYGDAVTLAATLTPYSFGSVTTDGETIRFSSGSTVLGTGTLASGVATLTTSSLPTGVLPITATYTADQFFAGSTGSMTQTVRPPTLTVTASNATRVYGTANPAFTVKVTGALNGDTFTTGAATTATQTSSPGTFNIVPSISGSSISNYNVVKVNGTLTITPAKPDIALKSSAGQVFPSTPVTFTATVSSSAGSPSGTVSFYDGSTLLNKATLAAGTATYETSSLAVGVHTITAAYSGDSNFTTIASPAVTQTIESFTITVPSGGDSATVSAGGTATYKFNVAPPSGTKFLSEIKFSVTGAPSGSTSSFNPTSIASGSGATDVTLTVKVPTSAAVAPAPSPFRTRALPIALGLLVLPWLLPVRRRARNWLLPLLLVVFGLASLGLVNGCGGGSSGGSGGGGGGQPQTYNLTVSATTGSLSQTTKLTLTVN</sequence>
<evidence type="ECO:0000256" key="1">
    <source>
        <dbReference type="ARBA" id="ARBA00022729"/>
    </source>
</evidence>
<feature type="domain" description="Bacterial Ig-like" evidence="6">
    <location>
        <begin position="34"/>
        <end position="122"/>
    </location>
</feature>
<dbReference type="KEGG" id="orp:MOP44_01125"/>
<keyword evidence="1 5" id="KW-0732">Signal</keyword>
<keyword evidence="3" id="KW-0325">Glycoprotein</keyword>
<dbReference type="Gene3D" id="2.130.10.130">
    <property type="entry name" value="Integrin alpha, N-terminal"/>
    <property type="match status" value="2"/>
</dbReference>
<feature type="domain" description="Bacterial Ig-like" evidence="6">
    <location>
        <begin position="1358"/>
        <end position="1446"/>
    </location>
</feature>
<organism evidence="8 9">
    <name type="scientific">Occallatibacter riparius</name>
    <dbReference type="NCBI Taxonomy" id="1002689"/>
    <lineage>
        <taxon>Bacteria</taxon>
        <taxon>Pseudomonadati</taxon>
        <taxon>Acidobacteriota</taxon>
        <taxon>Terriglobia</taxon>
        <taxon>Terriglobales</taxon>
        <taxon>Acidobacteriaceae</taxon>
        <taxon>Occallatibacter</taxon>
    </lineage>
</organism>
<proteinExistence type="predicted"/>
<keyword evidence="4" id="KW-0812">Transmembrane</keyword>
<dbReference type="SUPFAM" id="SSF69318">
    <property type="entry name" value="Integrin alpha N-terminal domain"/>
    <property type="match status" value="3"/>
</dbReference>
<dbReference type="PANTHER" id="PTHR44103:SF1">
    <property type="entry name" value="PROPROTEIN CONVERTASE P"/>
    <property type="match status" value="1"/>
</dbReference>
<dbReference type="EMBL" id="CP093313">
    <property type="protein sequence ID" value="UWZ84551.1"/>
    <property type="molecule type" value="Genomic_DNA"/>
</dbReference>
<dbReference type="Pfam" id="PF18676">
    <property type="entry name" value="MBG_2"/>
    <property type="match status" value="1"/>
</dbReference>
<feature type="domain" description="Bacterial Ig-like" evidence="6">
    <location>
        <begin position="1535"/>
        <end position="1618"/>
    </location>
</feature>
<dbReference type="InterPro" id="IPR013783">
    <property type="entry name" value="Ig-like_fold"/>
</dbReference>
<dbReference type="PANTHER" id="PTHR44103">
    <property type="entry name" value="PROPROTEIN CONVERTASE P"/>
    <property type="match status" value="1"/>
</dbReference>
<evidence type="ECO:0000256" key="4">
    <source>
        <dbReference type="SAM" id="Phobius"/>
    </source>
</evidence>
<evidence type="ECO:0000313" key="8">
    <source>
        <dbReference type="EMBL" id="UWZ84551.1"/>
    </source>
</evidence>
<dbReference type="Pfam" id="PF13517">
    <property type="entry name" value="FG-GAP_3"/>
    <property type="match status" value="5"/>
</dbReference>
<dbReference type="Gene3D" id="2.30.30.100">
    <property type="match status" value="4"/>
</dbReference>
<feature type="domain" description="Bacterial Ig-like" evidence="6">
    <location>
        <begin position="602"/>
        <end position="692"/>
    </location>
</feature>
<dbReference type="Pfam" id="PF16640">
    <property type="entry name" value="Big_3_5"/>
    <property type="match status" value="5"/>
</dbReference>
<keyword evidence="4" id="KW-1133">Transmembrane helix</keyword>
<dbReference type="Proteomes" id="UP001059380">
    <property type="component" value="Chromosome"/>
</dbReference>
<dbReference type="InterPro" id="IPR013519">
    <property type="entry name" value="Int_alpha_beta-p"/>
</dbReference>
<dbReference type="InterPro" id="IPR032109">
    <property type="entry name" value="Big_3_5"/>
</dbReference>
<keyword evidence="4" id="KW-0472">Membrane</keyword>
<evidence type="ECO:0000256" key="3">
    <source>
        <dbReference type="ARBA" id="ARBA00023180"/>
    </source>
</evidence>
<gene>
    <name evidence="8" type="ORF">MOP44_01125</name>
</gene>
<evidence type="ECO:0000313" key="9">
    <source>
        <dbReference type="Proteomes" id="UP001059380"/>
    </source>
</evidence>
<evidence type="ECO:0000256" key="5">
    <source>
        <dbReference type="SAM" id="SignalP"/>
    </source>
</evidence>
<keyword evidence="2" id="KW-0677">Repeat</keyword>
<dbReference type="InterPro" id="IPR013517">
    <property type="entry name" value="FG-GAP"/>
</dbReference>
<dbReference type="InterPro" id="IPR041286">
    <property type="entry name" value="MBG_2"/>
</dbReference>
<evidence type="ECO:0000256" key="2">
    <source>
        <dbReference type="ARBA" id="ARBA00022737"/>
    </source>
</evidence>
<dbReference type="Gene3D" id="2.60.40.10">
    <property type="entry name" value="Immunoglobulins"/>
    <property type="match status" value="6"/>
</dbReference>
<dbReference type="Gene3D" id="3.30.160.710">
    <property type="match status" value="1"/>
</dbReference>
<dbReference type="Gene3D" id="2.40.128.340">
    <property type="match status" value="1"/>
</dbReference>
<dbReference type="SMART" id="SM00191">
    <property type="entry name" value="Int_alpha"/>
    <property type="match status" value="5"/>
</dbReference>
<reference evidence="8" key="1">
    <citation type="submission" date="2021-04" db="EMBL/GenBank/DDBJ databases">
        <title>Phylogenetic analysis of Acidobacteriaceae.</title>
        <authorList>
            <person name="Qiu L."/>
            <person name="Zhang Q."/>
        </authorList>
    </citation>
    <scope>NUCLEOTIDE SEQUENCE</scope>
    <source>
        <strain evidence="8">DSM 25168</strain>
    </source>
</reference>
<keyword evidence="9" id="KW-1185">Reference proteome</keyword>
<feature type="transmembrane region" description="Helical" evidence="4">
    <location>
        <begin position="1710"/>
        <end position="1726"/>
    </location>
</feature>
<evidence type="ECO:0000259" key="7">
    <source>
        <dbReference type="Pfam" id="PF18676"/>
    </source>
</evidence>
<evidence type="ECO:0000259" key="6">
    <source>
        <dbReference type="Pfam" id="PF16640"/>
    </source>
</evidence>
<feature type="transmembrane region" description="Helical" evidence="4">
    <location>
        <begin position="1733"/>
        <end position="1750"/>
    </location>
</feature>
<dbReference type="RefSeq" id="WP_260794057.1">
    <property type="nucleotide sequence ID" value="NZ_CP093313.1"/>
</dbReference>
<name>A0A9J7BPM4_9BACT</name>
<protein>
    <submittedName>
        <fullName evidence="8">Ig-like domain repeat protein</fullName>
    </submittedName>
</protein>
<feature type="domain" description="MBG" evidence="7">
    <location>
        <begin position="1451"/>
        <end position="1523"/>
    </location>
</feature>
<feature type="chain" id="PRO_5039907196" evidence="5">
    <location>
        <begin position="19"/>
        <end position="1794"/>
    </location>
</feature>
<dbReference type="InterPro" id="IPR028994">
    <property type="entry name" value="Integrin_alpha_N"/>
</dbReference>
<feature type="signal peptide" evidence="5">
    <location>
        <begin position="1"/>
        <end position="18"/>
    </location>
</feature>
<accession>A0A9J7BPM4</accession>